<gene>
    <name evidence="1" type="ORF">IE81DRAFT_247071</name>
</gene>
<reference evidence="1 2" key="1">
    <citation type="journal article" date="2018" name="Mol. Biol. Evol.">
        <title>Broad Genomic Sampling Reveals a Smut Pathogenic Ancestry of the Fungal Clade Ustilaginomycotina.</title>
        <authorList>
            <person name="Kijpornyongpan T."/>
            <person name="Mondo S.J."/>
            <person name="Barry K."/>
            <person name="Sandor L."/>
            <person name="Lee J."/>
            <person name="Lipzen A."/>
            <person name="Pangilinan J."/>
            <person name="LaButti K."/>
            <person name="Hainaut M."/>
            <person name="Henrissat B."/>
            <person name="Grigoriev I.V."/>
            <person name="Spatafora J.W."/>
            <person name="Aime M.C."/>
        </authorList>
    </citation>
    <scope>NUCLEOTIDE SEQUENCE [LARGE SCALE GENOMIC DNA]</scope>
    <source>
        <strain evidence="1 2">MCA 4658</strain>
    </source>
</reference>
<keyword evidence="2" id="KW-1185">Reference proteome</keyword>
<sequence length="105" mass="12478">MLPSFELVPALPSRNWVRFCFLSPLLFSSRSYSVDELVTTQLLTEKDLVAKVIIFDTRLAHEHFVLYGRATYPSSTRHRIDLRRCRGDLVQLWRCAIWTVQYRRF</sequence>
<evidence type="ECO:0000313" key="2">
    <source>
        <dbReference type="Proteomes" id="UP000245783"/>
    </source>
</evidence>
<dbReference type="RefSeq" id="XP_025367167.1">
    <property type="nucleotide sequence ID" value="XM_025511280.1"/>
</dbReference>
<organism evidence="1 2">
    <name type="scientific">Ceraceosorus guamensis</name>
    <dbReference type="NCBI Taxonomy" id="1522189"/>
    <lineage>
        <taxon>Eukaryota</taxon>
        <taxon>Fungi</taxon>
        <taxon>Dikarya</taxon>
        <taxon>Basidiomycota</taxon>
        <taxon>Ustilaginomycotina</taxon>
        <taxon>Exobasidiomycetes</taxon>
        <taxon>Ceraceosorales</taxon>
        <taxon>Ceraceosoraceae</taxon>
        <taxon>Ceraceosorus</taxon>
    </lineage>
</organism>
<dbReference type="InParanoid" id="A0A316VQW6"/>
<dbReference type="GeneID" id="37033150"/>
<accession>A0A316VQW6</accession>
<proteinExistence type="predicted"/>
<dbReference type="AlphaFoldDB" id="A0A316VQW6"/>
<name>A0A316VQW6_9BASI</name>
<dbReference type="Proteomes" id="UP000245783">
    <property type="component" value="Unassembled WGS sequence"/>
</dbReference>
<dbReference type="EMBL" id="KZ819434">
    <property type="protein sequence ID" value="PWN40007.1"/>
    <property type="molecule type" value="Genomic_DNA"/>
</dbReference>
<evidence type="ECO:0000313" key="1">
    <source>
        <dbReference type="EMBL" id="PWN40007.1"/>
    </source>
</evidence>
<protein>
    <submittedName>
        <fullName evidence="1">Uncharacterized protein</fullName>
    </submittedName>
</protein>